<evidence type="ECO:0000256" key="1">
    <source>
        <dbReference type="SAM" id="MobiDB-lite"/>
    </source>
</evidence>
<dbReference type="Proteomes" id="UP000625247">
    <property type="component" value="Unassembled WGS sequence"/>
</dbReference>
<organism evidence="5 6">
    <name type="scientific">Pseudomonas lutea</name>
    <dbReference type="NCBI Taxonomy" id="243924"/>
    <lineage>
        <taxon>Bacteria</taxon>
        <taxon>Pseudomonadati</taxon>
        <taxon>Pseudomonadota</taxon>
        <taxon>Gammaproteobacteria</taxon>
        <taxon>Pseudomonadales</taxon>
        <taxon>Pseudomonadaceae</taxon>
        <taxon>Pseudomonas</taxon>
    </lineage>
</organism>
<evidence type="ECO:0000313" key="6">
    <source>
        <dbReference type="Proteomes" id="UP000625247"/>
    </source>
</evidence>
<dbReference type="Gene3D" id="3.10.350.10">
    <property type="entry name" value="LysM domain"/>
    <property type="match status" value="1"/>
</dbReference>
<dbReference type="PROSITE" id="PS51782">
    <property type="entry name" value="LYSM"/>
    <property type="match status" value="1"/>
</dbReference>
<evidence type="ECO:0000313" key="5">
    <source>
        <dbReference type="EMBL" id="MBD8123407.1"/>
    </source>
</evidence>
<feature type="compositionally biased region" description="Pro residues" evidence="1">
    <location>
        <begin position="168"/>
        <end position="181"/>
    </location>
</feature>
<dbReference type="Pfam" id="PF25800">
    <property type="entry name" value="FimV_N"/>
    <property type="match status" value="1"/>
</dbReference>
<dbReference type="InterPro" id="IPR057840">
    <property type="entry name" value="FimV_N"/>
</dbReference>
<dbReference type="NCBIfam" id="TIGR03505">
    <property type="entry name" value="FimV_core"/>
    <property type="match status" value="1"/>
</dbReference>
<keyword evidence="2" id="KW-0472">Membrane</keyword>
<evidence type="ECO:0000256" key="2">
    <source>
        <dbReference type="SAM" id="Phobius"/>
    </source>
</evidence>
<dbReference type="InterPro" id="IPR020012">
    <property type="entry name" value="LysM_FimV"/>
</dbReference>
<feature type="compositionally biased region" description="Low complexity" evidence="1">
    <location>
        <begin position="381"/>
        <end position="404"/>
    </location>
</feature>
<feature type="transmembrane region" description="Helical" evidence="2">
    <location>
        <begin position="635"/>
        <end position="655"/>
    </location>
</feature>
<dbReference type="InterPro" id="IPR018392">
    <property type="entry name" value="LysM"/>
</dbReference>
<dbReference type="SUPFAM" id="SSF48452">
    <property type="entry name" value="TPR-like"/>
    <property type="match status" value="1"/>
</dbReference>
<dbReference type="Gene3D" id="1.20.58.2200">
    <property type="match status" value="1"/>
</dbReference>
<gene>
    <name evidence="5" type="ORF">IFT62_19560</name>
</gene>
<keyword evidence="6" id="KW-1185">Reference proteome</keyword>
<dbReference type="Pfam" id="PF14559">
    <property type="entry name" value="TPR_19"/>
    <property type="match status" value="1"/>
</dbReference>
<dbReference type="InterPro" id="IPR036779">
    <property type="entry name" value="LysM_dom_sf"/>
</dbReference>
<keyword evidence="2" id="KW-1133">Transmembrane helix</keyword>
<feature type="region of interest" description="Disordered" evidence="1">
    <location>
        <begin position="264"/>
        <end position="336"/>
    </location>
</feature>
<dbReference type="CDD" id="cd00118">
    <property type="entry name" value="LysM"/>
    <property type="match status" value="1"/>
</dbReference>
<feature type="compositionally biased region" description="Polar residues" evidence="1">
    <location>
        <begin position="317"/>
        <end position="330"/>
    </location>
</feature>
<evidence type="ECO:0000256" key="3">
    <source>
        <dbReference type="SAM" id="SignalP"/>
    </source>
</evidence>
<feature type="signal peptide" evidence="3">
    <location>
        <begin position="1"/>
        <end position="24"/>
    </location>
</feature>
<evidence type="ECO:0000259" key="4">
    <source>
        <dbReference type="PROSITE" id="PS51782"/>
    </source>
</evidence>
<dbReference type="NCBIfam" id="TIGR03504">
    <property type="entry name" value="FimV_Cterm"/>
    <property type="match status" value="1"/>
</dbReference>
<dbReference type="InterPro" id="IPR038440">
    <property type="entry name" value="FimV_C_sf"/>
</dbReference>
<proteinExistence type="predicted"/>
<feature type="chain" id="PRO_5045047035" evidence="3">
    <location>
        <begin position="25"/>
        <end position="938"/>
    </location>
</feature>
<dbReference type="Gene3D" id="1.25.40.10">
    <property type="entry name" value="Tetratricopeptide repeat domain"/>
    <property type="match status" value="1"/>
</dbReference>
<feature type="compositionally biased region" description="Low complexity" evidence="1">
    <location>
        <begin position="145"/>
        <end position="167"/>
    </location>
</feature>
<feature type="region of interest" description="Disordered" evidence="1">
    <location>
        <begin position="145"/>
        <end position="186"/>
    </location>
</feature>
<sequence>MVQVRKLVLAIAAASALSSGMAQALGLGGLTVKSTLNQPLLAEIELTEVQDLSASQVVPSLATSAEFAQAGVGRVAILDDLTFTPVVNPGGKSVLRITSTKPIRDPYVKFLVQVLWPNGRALREYSLLLDPPKFSPQAAAAAAAGSAQLPSTAPNAAPATAPAAEAPAPAPAPSTPAPAPEPKFTQYTTANNDTLWEIAERVKNGGTVQQTMLAIQALNPDAFIAGNINRLKKGQVLRLPSPQESTALAQPRAVAEVAEQNRAWREGRRLPSGARQVDATRRDRTGPSPSQIDAKDSLSLVSANAKPGAKGAASDNADVSTQLATTQESLDSTRRDNAELKSRMTDLQSQVDKLQRLIQLKNDQLAKMQASGAAIPPPVDPANAANPANPAVSPNSVTNPNNAANPAMQAEVVPNAAAPDAAGKAPNEIAPEDALPVDGAAVTSATPDQPLIVPAEPVVDEDNRSALDKILSSPMLMGIIGGGAVLVLLLLLLLLARRRNALIEAEKHRQMARALSEESDFASDMDMPPSSFEGLETPAPHAKMPPAPTVTEPVREHPADALVQAEIHIAYGRTNQAVAVLEDAIKHEPERSDLRLKLMEVYAEQDNTAGFVAQERQLIATGKNHAEVEELKSRYPSMAAAAAAVAGVAAAAVLASEMDAKYVEDLLHDEPEVAAQPQPYTEVPLDEEFDNAFDLSLDDLDGESTPTASNRAVAQEDATLDDLDLDAPFAGSAADDLDFDAILREQQAVSTDAKPADLDDFDLDLSEDQPALKAEDDYLLGMEDDLRDPSPAVPSAEPGATKADAADDIDLPADFDLSLADEMETDQASQAFASEIDDVNAELDRLSQSLEQPPIAKPFDAPPVDSPRFNEQDALLADDEPEFDFLSGTDEAATKLDLARAYIEMGDADGARDILDEVVVEGDDGQKTEARDMLSRLV</sequence>
<reference evidence="5 6" key="1">
    <citation type="journal article" date="2020" name="FEMS Microbiol. Ecol.">
        <title>Temporal dynamics of bacterial communities during seed development and maturation.</title>
        <authorList>
            <person name="Chesneau G."/>
            <person name="Torres-Cortes G."/>
            <person name="Briand M."/>
            <person name="Darrasse A."/>
            <person name="Preveaux A."/>
            <person name="Marais C."/>
            <person name="Jacques M.A."/>
            <person name="Shade A."/>
            <person name="Barret M."/>
        </authorList>
    </citation>
    <scope>NUCLEOTIDE SEQUENCE [LARGE SCALE GENOMIC DNA]</scope>
    <source>
        <strain evidence="5 6">CFBP13723</strain>
    </source>
</reference>
<name>A0ABR9AC71_9PSED</name>
<feature type="region of interest" description="Disordered" evidence="1">
    <location>
        <begin position="782"/>
        <end position="806"/>
    </location>
</feature>
<dbReference type="InterPro" id="IPR020011">
    <property type="entry name" value="FimV_C"/>
</dbReference>
<keyword evidence="2" id="KW-0812">Transmembrane</keyword>
<dbReference type="EMBL" id="JACYNP010000009">
    <property type="protein sequence ID" value="MBD8123407.1"/>
    <property type="molecule type" value="Genomic_DNA"/>
</dbReference>
<feature type="transmembrane region" description="Helical" evidence="2">
    <location>
        <begin position="475"/>
        <end position="496"/>
    </location>
</feature>
<accession>A0ABR9AC71</accession>
<comment type="caution">
    <text evidence="5">The sequence shown here is derived from an EMBL/GenBank/DDBJ whole genome shotgun (WGS) entry which is preliminary data.</text>
</comment>
<protein>
    <submittedName>
        <fullName evidence="5">FimV family protein</fullName>
    </submittedName>
</protein>
<dbReference type="RefSeq" id="WP_191945334.1">
    <property type="nucleotide sequence ID" value="NZ_JACYNP010000009.1"/>
</dbReference>
<keyword evidence="3" id="KW-0732">Signal</keyword>
<dbReference type="InterPro" id="IPR011990">
    <property type="entry name" value="TPR-like_helical_dom_sf"/>
</dbReference>
<feature type="region of interest" description="Disordered" evidence="1">
    <location>
        <begin position="379"/>
        <end position="404"/>
    </location>
</feature>
<feature type="domain" description="LysM" evidence="4">
    <location>
        <begin position="185"/>
        <end position="239"/>
    </location>
</feature>